<name>A0ABD5SNJ1_9EURY</name>
<comment type="similarity">
    <text evidence="1">Belongs to the TPP enzyme family.</text>
</comment>
<reference evidence="4 5" key="1">
    <citation type="journal article" date="2019" name="Int. J. Syst. Evol. Microbiol.">
        <title>The Global Catalogue of Microorganisms (GCM) 10K type strain sequencing project: providing services to taxonomists for standard genome sequencing and annotation.</title>
        <authorList>
            <consortium name="The Broad Institute Genomics Platform"/>
            <consortium name="The Broad Institute Genome Sequencing Center for Infectious Disease"/>
            <person name="Wu L."/>
            <person name="Ma J."/>
        </authorList>
    </citation>
    <scope>NUCLEOTIDE SEQUENCE [LARGE SCALE GENOMIC DNA]</scope>
    <source>
        <strain evidence="4 5">LMG 29247</strain>
    </source>
</reference>
<keyword evidence="2" id="KW-0472">Membrane</keyword>
<evidence type="ECO:0000313" key="4">
    <source>
        <dbReference type="EMBL" id="MFC6766100.1"/>
    </source>
</evidence>
<evidence type="ECO:0000256" key="1">
    <source>
        <dbReference type="ARBA" id="ARBA00007812"/>
    </source>
</evidence>
<evidence type="ECO:0000259" key="3">
    <source>
        <dbReference type="Pfam" id="PF02775"/>
    </source>
</evidence>
<feature type="transmembrane region" description="Helical" evidence="2">
    <location>
        <begin position="64"/>
        <end position="85"/>
    </location>
</feature>
<dbReference type="Proteomes" id="UP001596383">
    <property type="component" value="Unassembled WGS sequence"/>
</dbReference>
<proteinExistence type="inferred from homology"/>
<evidence type="ECO:0000256" key="2">
    <source>
        <dbReference type="SAM" id="Phobius"/>
    </source>
</evidence>
<evidence type="ECO:0000313" key="5">
    <source>
        <dbReference type="Proteomes" id="UP001596383"/>
    </source>
</evidence>
<dbReference type="Gene3D" id="3.40.50.970">
    <property type="match status" value="1"/>
</dbReference>
<organism evidence="4 5">
    <name type="scientific">Natrinema soli</name>
    <dbReference type="NCBI Taxonomy" id="1930624"/>
    <lineage>
        <taxon>Archaea</taxon>
        <taxon>Methanobacteriati</taxon>
        <taxon>Methanobacteriota</taxon>
        <taxon>Stenosarchaea group</taxon>
        <taxon>Halobacteria</taxon>
        <taxon>Halobacteriales</taxon>
        <taxon>Natrialbaceae</taxon>
        <taxon>Natrinema</taxon>
    </lineage>
</organism>
<sequence length="174" mass="19387">MGSRQRNAAGIGTSALGDRRIRRVRRLRLQRDSIGYGIGAAIGGALAYADTDRIPINLQFDGDLMYYLCWLCTVSHYGLPLFSVVHNNRVLYNSTEHRMRLAEYRGRDSSYERVLIETGLQDPVPDYAQIADAMGVNGYRPIGNPENVAPELESAWEDVKNGCPALVDVICQPQ</sequence>
<dbReference type="EMBL" id="JBHSWV010000214">
    <property type="protein sequence ID" value="MFC6766100.1"/>
    <property type="molecule type" value="Genomic_DNA"/>
</dbReference>
<feature type="transmembrane region" description="Helical" evidence="2">
    <location>
        <begin position="29"/>
        <end position="49"/>
    </location>
</feature>
<gene>
    <name evidence="4" type="ORF">ACFQE6_14190</name>
</gene>
<keyword evidence="2" id="KW-0812">Transmembrane</keyword>
<dbReference type="PANTHER" id="PTHR18968:SF120">
    <property type="entry name" value="ACETOLACTATE SYNTHASE LARGE SUBUNIT"/>
    <property type="match status" value="1"/>
</dbReference>
<dbReference type="InterPro" id="IPR029061">
    <property type="entry name" value="THDP-binding"/>
</dbReference>
<dbReference type="GO" id="GO:0044272">
    <property type="term" value="P:sulfur compound biosynthetic process"/>
    <property type="evidence" value="ECO:0007669"/>
    <property type="project" value="UniProtKB-ARBA"/>
</dbReference>
<keyword evidence="5" id="KW-1185">Reference proteome</keyword>
<accession>A0ABD5SNJ1</accession>
<dbReference type="PANTHER" id="PTHR18968">
    <property type="entry name" value="THIAMINE PYROPHOSPHATE ENZYMES"/>
    <property type="match status" value="1"/>
</dbReference>
<comment type="caution">
    <text evidence="4">The sequence shown here is derived from an EMBL/GenBank/DDBJ whole genome shotgun (WGS) entry which is preliminary data.</text>
</comment>
<dbReference type="SUPFAM" id="SSF52518">
    <property type="entry name" value="Thiamin diphosphate-binding fold (THDP-binding)"/>
    <property type="match status" value="1"/>
</dbReference>
<keyword evidence="2" id="KW-1133">Transmembrane helix</keyword>
<dbReference type="AlphaFoldDB" id="A0ABD5SNJ1"/>
<protein>
    <submittedName>
        <fullName evidence="4">Thiamine pyrophosphate-dependent enzyme</fullName>
    </submittedName>
</protein>
<dbReference type="InterPro" id="IPR011766">
    <property type="entry name" value="TPP_enzyme_TPP-bd"/>
</dbReference>
<dbReference type="RefSeq" id="WP_273739091.1">
    <property type="nucleotide sequence ID" value="NZ_JAQIVI010000214.1"/>
</dbReference>
<feature type="domain" description="Thiamine pyrophosphate enzyme TPP-binding" evidence="3">
    <location>
        <begin position="33"/>
        <end position="169"/>
    </location>
</feature>
<dbReference type="GO" id="GO:0006082">
    <property type="term" value="P:organic acid metabolic process"/>
    <property type="evidence" value="ECO:0007669"/>
    <property type="project" value="UniProtKB-ARBA"/>
</dbReference>
<dbReference type="InterPro" id="IPR045229">
    <property type="entry name" value="TPP_enz"/>
</dbReference>
<dbReference type="Pfam" id="PF02775">
    <property type="entry name" value="TPP_enzyme_C"/>
    <property type="match status" value="1"/>
</dbReference>